<keyword evidence="2" id="KW-1185">Reference proteome</keyword>
<dbReference type="OrthoDB" id="5103488at2"/>
<reference evidence="2" key="1">
    <citation type="submission" date="2018-09" db="EMBL/GenBank/DDBJ databases">
        <title>Genome sequencing of strain 2DFWR-13.</title>
        <authorList>
            <person name="Heo J."/>
            <person name="Kim S.-J."/>
            <person name="Kwon S.-W."/>
        </authorList>
    </citation>
    <scope>NUCLEOTIDE SEQUENCE [LARGE SCALE GENOMIC DNA]</scope>
    <source>
        <strain evidence="2">2DFWR-13</strain>
    </source>
</reference>
<name>A0A387BC64_9MICO</name>
<gene>
    <name evidence="1" type="ORF">D7I47_10695</name>
</gene>
<dbReference type="EMBL" id="CP032630">
    <property type="protein sequence ID" value="AYF98676.1"/>
    <property type="molecule type" value="Genomic_DNA"/>
</dbReference>
<dbReference type="KEGG" id="lyd:D7I47_10695"/>
<dbReference type="AlphaFoldDB" id="A0A387BC64"/>
<accession>A0A387BC64</accession>
<dbReference type="InterPro" id="IPR009057">
    <property type="entry name" value="Homeodomain-like_sf"/>
</dbReference>
<dbReference type="SUPFAM" id="SSF46689">
    <property type="entry name" value="Homeodomain-like"/>
    <property type="match status" value="1"/>
</dbReference>
<proteinExistence type="predicted"/>
<dbReference type="RefSeq" id="WP_120763023.1">
    <property type="nucleotide sequence ID" value="NZ_CP032630.1"/>
</dbReference>
<organism evidence="1 2">
    <name type="scientific">Protaetiibacter intestinalis</name>
    <dbReference type="NCBI Taxonomy" id="2419774"/>
    <lineage>
        <taxon>Bacteria</taxon>
        <taxon>Bacillati</taxon>
        <taxon>Actinomycetota</taxon>
        <taxon>Actinomycetes</taxon>
        <taxon>Micrococcales</taxon>
        <taxon>Microbacteriaceae</taxon>
        <taxon>Protaetiibacter</taxon>
    </lineage>
</organism>
<evidence type="ECO:0000313" key="2">
    <source>
        <dbReference type="Proteomes" id="UP000278886"/>
    </source>
</evidence>
<dbReference type="Proteomes" id="UP000278886">
    <property type="component" value="Chromosome"/>
</dbReference>
<dbReference type="Gene3D" id="1.10.357.10">
    <property type="entry name" value="Tetracycline Repressor, domain 2"/>
    <property type="match status" value="1"/>
</dbReference>
<protein>
    <submittedName>
        <fullName evidence="1">TetR/AcrR family transcriptional regulator</fullName>
    </submittedName>
</protein>
<sequence>MEPTTSLAERILDAAAEIVIGDGVDALGYGTLAESLGIPRADVTAAYPVFERLLADLLTRETADLTQIVVDNVDRDPRGGLPSRIFGYALSAVYEHPLARALYIGDPDGLNRIMRAIDGVTTLPQLSIHPELLGALQAAGTARHDFDATAVTAVITVLGSGVSMSAPGQHLDSVASGLITLLERAVDAEVADTAAGKAAFFRYAETLADTGGPR</sequence>
<evidence type="ECO:0000313" key="1">
    <source>
        <dbReference type="EMBL" id="AYF98676.1"/>
    </source>
</evidence>